<accession>A0AB34WYE8</accession>
<sequence>MDEASQKEDPEIRFTDFLVPPDPTRTKVKFNVHPNNPSTPAWDLLLDDSDMWLEMNEWRSKKSNNHNLDQAEYLIALAQYYPYGPNYYIFGGMYRVTKIQPEISEGRGYRLELMDEYSRYRKQLIIKLQKPIGRTTYTQWYETLQTSALTPVVY</sequence>
<dbReference type="RefSeq" id="WP_197413811.1">
    <property type="nucleotide sequence ID" value="NZ_KQ960684.1"/>
</dbReference>
<proteinExistence type="predicted"/>
<name>A0AB34WYE8_9ACTO</name>
<dbReference type="Proteomes" id="UP000070572">
    <property type="component" value="Unassembled WGS sequence"/>
</dbReference>
<organism evidence="1 2">
    <name type="scientific">Varibaculum cambriense</name>
    <dbReference type="NCBI Taxonomy" id="184870"/>
    <lineage>
        <taxon>Bacteria</taxon>
        <taxon>Bacillati</taxon>
        <taxon>Actinomycetota</taxon>
        <taxon>Actinomycetes</taxon>
        <taxon>Actinomycetales</taxon>
        <taxon>Actinomycetaceae</taxon>
        <taxon>Varibaculum</taxon>
    </lineage>
</organism>
<gene>
    <name evidence="1" type="ORF">HMPREF1862_01448</name>
</gene>
<comment type="caution">
    <text evidence="1">The sequence shown here is derived from an EMBL/GenBank/DDBJ whole genome shotgun (WGS) entry which is preliminary data.</text>
</comment>
<protein>
    <submittedName>
        <fullName evidence="1">Uncharacterized protein</fullName>
    </submittedName>
</protein>
<evidence type="ECO:0000313" key="2">
    <source>
        <dbReference type="Proteomes" id="UP000070572"/>
    </source>
</evidence>
<dbReference type="AlphaFoldDB" id="A0AB34WYE8"/>
<evidence type="ECO:0000313" key="1">
    <source>
        <dbReference type="EMBL" id="KXB80224.1"/>
    </source>
</evidence>
<reference evidence="1 2" key="1">
    <citation type="submission" date="2016-01" db="EMBL/GenBank/DDBJ databases">
        <authorList>
            <person name="Mitreva M."/>
            <person name="Pepin K.H."/>
            <person name="Mihindukulasuriya K.A."/>
            <person name="Fulton R."/>
            <person name="Fronick C."/>
            <person name="O'Laughlin M."/>
            <person name="Miner T."/>
            <person name="Herter B."/>
            <person name="Rosa B.A."/>
            <person name="Cordes M."/>
            <person name="Tomlinson C."/>
            <person name="Wollam A."/>
            <person name="Palsikar V.B."/>
            <person name="Mardis E.R."/>
            <person name="Wilson R.K."/>
        </authorList>
    </citation>
    <scope>NUCLEOTIDE SEQUENCE [LARGE SCALE GENOMIC DNA]</scope>
    <source>
        <strain evidence="1 2">DNF00696</strain>
    </source>
</reference>
<dbReference type="EMBL" id="LSDN01000018">
    <property type="protein sequence ID" value="KXB80224.1"/>
    <property type="molecule type" value="Genomic_DNA"/>
</dbReference>